<accession>A0A2P7AXL5</accession>
<evidence type="ECO:0000313" key="1">
    <source>
        <dbReference type="EMBL" id="PSH58934.1"/>
    </source>
</evidence>
<comment type="caution">
    <text evidence="1">The sequence shown here is derived from an EMBL/GenBank/DDBJ whole genome shotgun (WGS) entry which is preliminary data.</text>
</comment>
<dbReference type="OrthoDB" id="7875767at2"/>
<gene>
    <name evidence="1" type="ORF">CU103_27025</name>
</gene>
<organism evidence="1 2">
    <name type="scientific">Phyllobacterium sophorae</name>
    <dbReference type="NCBI Taxonomy" id="1520277"/>
    <lineage>
        <taxon>Bacteria</taxon>
        <taxon>Pseudomonadati</taxon>
        <taxon>Pseudomonadota</taxon>
        <taxon>Alphaproteobacteria</taxon>
        <taxon>Hyphomicrobiales</taxon>
        <taxon>Phyllobacteriaceae</taxon>
        <taxon>Phyllobacterium</taxon>
    </lineage>
</organism>
<evidence type="ECO:0000313" key="2">
    <source>
        <dbReference type="Proteomes" id="UP000241764"/>
    </source>
</evidence>
<dbReference type="EMBL" id="PGGM01000017">
    <property type="protein sequence ID" value="PSH58934.1"/>
    <property type="molecule type" value="Genomic_DNA"/>
</dbReference>
<dbReference type="Proteomes" id="UP000241764">
    <property type="component" value="Unassembled WGS sequence"/>
</dbReference>
<dbReference type="Pfam" id="PF09523">
    <property type="entry name" value="DUF2390"/>
    <property type="match status" value="1"/>
</dbReference>
<proteinExistence type="predicted"/>
<dbReference type="RefSeq" id="WP_106667120.1">
    <property type="nucleotide sequence ID" value="NZ_PGGM01000017.1"/>
</dbReference>
<dbReference type="NCBIfam" id="TIGR02444">
    <property type="entry name" value="TIGR02444 family protein"/>
    <property type="match status" value="1"/>
</dbReference>
<protein>
    <submittedName>
        <fullName evidence="1">TIGR02444 family protein</fullName>
    </submittedName>
</protein>
<reference evidence="2" key="1">
    <citation type="submission" date="2017-11" db="EMBL/GenBank/DDBJ databases">
        <authorList>
            <person name="Kuznetsova I."/>
            <person name="Sazanova A."/>
            <person name="Chirak E."/>
            <person name="Safronova V."/>
            <person name="Willems A."/>
        </authorList>
    </citation>
    <scope>NUCLEOTIDE SEQUENCE [LARGE SCALE GENOMIC DNA]</scope>
    <source>
        <strain evidence="2">CCBAU 03422</strain>
    </source>
</reference>
<dbReference type="AlphaFoldDB" id="A0A2P7AXL5"/>
<keyword evidence="2" id="KW-1185">Reference proteome</keyword>
<name>A0A2P7AXL5_9HYPH</name>
<sequence length="168" mass="18494">MQDVNIGLWDFARRLYKAPGVADACLVLQERHGVDVPVLLFAAWLNQGSIALSPAKTQHIIELVREWREEVVAPLRTVRKRLKTGPRPAPDNQSEVLRDAVKAAELSAERIELAVLETEGLLLAMISDDGNHGNGQNLALVVRHYHGSDLDEAARRDIAVIEQALAGL</sequence>
<dbReference type="InterPro" id="IPR012659">
    <property type="entry name" value="CHP02444"/>
</dbReference>